<reference evidence="1 2" key="1">
    <citation type="submission" date="2016-12" db="EMBL/GenBank/DDBJ databases">
        <title>The genomes of Aspergillus section Nigri reveals drivers in fungal speciation.</title>
        <authorList>
            <consortium name="DOE Joint Genome Institute"/>
            <person name="Vesth T.C."/>
            <person name="Nybo J."/>
            <person name="Theobald S."/>
            <person name="Brandl J."/>
            <person name="Frisvad J.C."/>
            <person name="Nielsen K.F."/>
            <person name="Lyhne E.K."/>
            <person name="Kogle M.E."/>
            <person name="Kuo A."/>
            <person name="Riley R."/>
            <person name="Clum A."/>
            <person name="Nolan M."/>
            <person name="Lipzen A."/>
            <person name="Salamov A."/>
            <person name="Henrissat B."/>
            <person name="Wiebenga A."/>
            <person name="De Vries R.P."/>
            <person name="Grigoriev I.V."/>
            <person name="Mortensen U.H."/>
            <person name="Andersen M.R."/>
            <person name="Baker S.E."/>
        </authorList>
    </citation>
    <scope>NUCLEOTIDE SEQUENCE [LARGE SCALE GENOMIC DNA]</scope>
    <source>
        <strain evidence="1 2">CBS 115572</strain>
    </source>
</reference>
<dbReference type="AlphaFoldDB" id="A0A317WZG8"/>
<evidence type="ECO:0000313" key="2">
    <source>
        <dbReference type="Proteomes" id="UP000246702"/>
    </source>
</evidence>
<evidence type="ECO:0000313" key="1">
    <source>
        <dbReference type="EMBL" id="PWY91776.1"/>
    </source>
</evidence>
<dbReference type="Proteomes" id="UP000246702">
    <property type="component" value="Unassembled WGS sequence"/>
</dbReference>
<protein>
    <submittedName>
        <fullName evidence="1">Uncharacterized protein</fullName>
    </submittedName>
</protein>
<keyword evidence="2" id="KW-1185">Reference proteome</keyword>
<dbReference type="RefSeq" id="XP_025469504.1">
    <property type="nucleotide sequence ID" value="XM_025607251.1"/>
</dbReference>
<organism evidence="1 2">
    <name type="scientific">Aspergillus sclerotioniger CBS 115572</name>
    <dbReference type="NCBI Taxonomy" id="1450535"/>
    <lineage>
        <taxon>Eukaryota</taxon>
        <taxon>Fungi</taxon>
        <taxon>Dikarya</taxon>
        <taxon>Ascomycota</taxon>
        <taxon>Pezizomycotina</taxon>
        <taxon>Eurotiomycetes</taxon>
        <taxon>Eurotiomycetidae</taxon>
        <taxon>Eurotiales</taxon>
        <taxon>Aspergillaceae</taxon>
        <taxon>Aspergillus</taxon>
        <taxon>Aspergillus subgen. Circumdati</taxon>
    </lineage>
</organism>
<comment type="caution">
    <text evidence="1">The sequence shown here is derived from an EMBL/GenBank/DDBJ whole genome shotgun (WGS) entry which is preliminary data.</text>
</comment>
<accession>A0A317WZG8</accession>
<gene>
    <name evidence="1" type="ORF">BO94DRAFT_379535</name>
</gene>
<sequence length="178" mass="20101">MLTMPRRPLSGQQKKDIHLAVKTTGRGPFSLADRESVLACGLRLMIWLTRSFSPYHAVYALRTVMMGYTSGSIRFGACSKVFFHEGGYYNARCIAMRTYHIHRWLTLEHTNRSAALSLQPAFQQRHAVDQSKTMPRASGYVGRACLVWAANSFIDPFRITTNNNTNLEDRIATIIAVC</sequence>
<name>A0A317WZG8_9EURO</name>
<dbReference type="GeneID" id="37109394"/>
<dbReference type="EMBL" id="MSFK01000008">
    <property type="protein sequence ID" value="PWY91776.1"/>
    <property type="molecule type" value="Genomic_DNA"/>
</dbReference>
<proteinExistence type="predicted"/>